<evidence type="ECO:0000313" key="5">
    <source>
        <dbReference type="Proteomes" id="UP001178507"/>
    </source>
</evidence>
<dbReference type="Proteomes" id="UP001178507">
    <property type="component" value="Unassembled WGS sequence"/>
</dbReference>
<feature type="region of interest" description="Disordered" evidence="2">
    <location>
        <begin position="824"/>
        <end position="846"/>
    </location>
</feature>
<evidence type="ECO:0000313" key="4">
    <source>
        <dbReference type="EMBL" id="CAJ1385987.1"/>
    </source>
</evidence>
<dbReference type="Gene3D" id="3.30.2350.10">
    <property type="entry name" value="Pseudouridine synthase"/>
    <property type="match status" value="1"/>
</dbReference>
<dbReference type="InterPro" id="IPR020103">
    <property type="entry name" value="PsdUridine_synth_cat_dom_sf"/>
</dbReference>
<feature type="region of interest" description="Disordered" evidence="2">
    <location>
        <begin position="523"/>
        <end position="542"/>
    </location>
</feature>
<comment type="caution">
    <text evidence="4">The sequence shown here is derived from an EMBL/GenBank/DDBJ whole genome shotgun (WGS) entry which is preliminary data.</text>
</comment>
<dbReference type="SUPFAM" id="SSF55120">
    <property type="entry name" value="Pseudouridine synthase"/>
    <property type="match status" value="1"/>
</dbReference>
<dbReference type="Gene3D" id="1.25.40.10">
    <property type="entry name" value="Tetratricopeptide repeat domain"/>
    <property type="match status" value="2"/>
</dbReference>
<dbReference type="PANTHER" id="PTHR21600:SF87">
    <property type="entry name" value="RNA PSEUDOURIDYLATE SYNTHASE DOMAIN-CONTAINING PROTEIN 1"/>
    <property type="match status" value="1"/>
</dbReference>
<dbReference type="GO" id="GO:0003723">
    <property type="term" value="F:RNA binding"/>
    <property type="evidence" value="ECO:0007669"/>
    <property type="project" value="InterPro"/>
</dbReference>
<comment type="similarity">
    <text evidence="1">Belongs to the pseudouridine synthase RluA family.</text>
</comment>
<feature type="domain" description="Pseudouridine synthase RsuA/RluA-like" evidence="3">
    <location>
        <begin position="557"/>
        <end position="722"/>
    </location>
</feature>
<accession>A0AA36IES2</accession>
<evidence type="ECO:0000256" key="1">
    <source>
        <dbReference type="ARBA" id="ARBA00010876"/>
    </source>
</evidence>
<dbReference type="AlphaFoldDB" id="A0AA36IES2"/>
<dbReference type="PANTHER" id="PTHR21600">
    <property type="entry name" value="MITOCHONDRIAL RNA PSEUDOURIDINE SYNTHASE"/>
    <property type="match status" value="1"/>
</dbReference>
<protein>
    <recommendedName>
        <fullName evidence="3">Pseudouridine synthase RsuA/RluA-like domain-containing protein</fullName>
    </recommendedName>
</protein>
<sequence>MLGQFPSAGTFGLAGTMNHQRGFFCGPPKGPVPLSAFELSTLIAKRGKSQEWAFLCGLLDRTAVQLDVVCLSAAMQLFNRVCQWQRALALIGLMAHRCIKPNERSYTAGIRACEKALLWQPTMQMLHRMSSVNLEKNHFVQSAALSTCDSTGQWSVAARLVDTAPCNAVVFNSALAALGHSWRAALSLRRGLQLDSISYNTLGTALERNSRWQKSVSTLLSSNLLDQVGRNCVARSLGARWQRALGFLTWSAVGCGTVMGSCHWRQAQQLMRNMLSRGLVPNSIIHGALLTTLSQEDFWSRSLHQLRRREVNGVALNTVLTSCRRGGRWPLCLFLLSGMPIWRLRPDHISESEVVSACESGGEWQTTLALLESQAPGNMDEMTVETVRREAQLWRRGARDTAENASLGGPTPLAQMGALLWSVASLLATDSISVSALAAAGEIRGGFRRLSTASLANLAWAVGTLKVAPELLLGTGDELLNRALCPSVAEALITVTWARAQLGAAGPRASAALEALRRLGRARDEPLPLDPPPQPTALTRGVQVGPEPTAVELENCLVIRKPSGWQIYDSLEQGRPDQSRGNLTSFVQSLKRRPILKDFACKLGFLHRLDVPSSGLILVATSYSSYYQLRWQLASGEMGRDYQVLGHGWLRSRSCSAPLLWPTRADEARATRTRVPRGRSGWPALTKVTAERHGLHDGSAFTLTAIRIGTGRRHQIRVHLAHCGFPSVSDGKYSSHATYQEDQAFCPRNFLHRHRLSFTLGERKCVIEPLPDDLARALQTIRVIRYDVPLIRLKDCQSQLDTDDLDEDEKRALAEVSKKGYYHARPKTQEAPSPQRISPEEAAKVQPVSFRKRNTFDTFQKKWEKFDKEEPEVRVVEEKKEVEKETVKWSCCRRRK</sequence>
<dbReference type="GO" id="GO:0009982">
    <property type="term" value="F:pseudouridine synthase activity"/>
    <property type="evidence" value="ECO:0007669"/>
    <property type="project" value="InterPro"/>
</dbReference>
<dbReference type="InterPro" id="IPR011990">
    <property type="entry name" value="TPR-like_helical_dom_sf"/>
</dbReference>
<name>A0AA36IES2_9DINO</name>
<dbReference type="CDD" id="cd02869">
    <property type="entry name" value="PseudoU_synth_RluA_like"/>
    <property type="match status" value="1"/>
</dbReference>
<organism evidence="4 5">
    <name type="scientific">Effrenium voratum</name>
    <dbReference type="NCBI Taxonomy" id="2562239"/>
    <lineage>
        <taxon>Eukaryota</taxon>
        <taxon>Sar</taxon>
        <taxon>Alveolata</taxon>
        <taxon>Dinophyceae</taxon>
        <taxon>Suessiales</taxon>
        <taxon>Symbiodiniaceae</taxon>
        <taxon>Effrenium</taxon>
    </lineage>
</organism>
<dbReference type="GO" id="GO:0000455">
    <property type="term" value="P:enzyme-directed rRNA pseudouridine synthesis"/>
    <property type="evidence" value="ECO:0007669"/>
    <property type="project" value="TreeGrafter"/>
</dbReference>
<evidence type="ECO:0000259" key="3">
    <source>
        <dbReference type="Pfam" id="PF00849"/>
    </source>
</evidence>
<gene>
    <name evidence="4" type="ORF">EVOR1521_LOCUS12457</name>
</gene>
<dbReference type="Pfam" id="PF00849">
    <property type="entry name" value="PseudoU_synth_2"/>
    <property type="match status" value="1"/>
</dbReference>
<evidence type="ECO:0000256" key="2">
    <source>
        <dbReference type="SAM" id="MobiDB-lite"/>
    </source>
</evidence>
<dbReference type="EMBL" id="CAUJNA010001313">
    <property type="protein sequence ID" value="CAJ1385987.1"/>
    <property type="molecule type" value="Genomic_DNA"/>
</dbReference>
<dbReference type="InterPro" id="IPR050188">
    <property type="entry name" value="RluA_PseudoU_synthase"/>
</dbReference>
<proteinExistence type="inferred from homology"/>
<reference evidence="4" key="1">
    <citation type="submission" date="2023-08" db="EMBL/GenBank/DDBJ databases">
        <authorList>
            <person name="Chen Y."/>
            <person name="Shah S."/>
            <person name="Dougan E. K."/>
            <person name="Thang M."/>
            <person name="Chan C."/>
        </authorList>
    </citation>
    <scope>NUCLEOTIDE SEQUENCE</scope>
</reference>
<dbReference type="InterPro" id="IPR006145">
    <property type="entry name" value="PsdUridine_synth_RsuA/RluA"/>
</dbReference>
<keyword evidence="5" id="KW-1185">Reference proteome</keyword>